<dbReference type="Proteomes" id="UP001157502">
    <property type="component" value="Chromosome 29"/>
</dbReference>
<keyword evidence="2" id="KW-1185">Reference proteome</keyword>
<protein>
    <submittedName>
        <fullName evidence="1">Uncharacterized protein</fullName>
    </submittedName>
</protein>
<gene>
    <name evidence="1" type="ORF">DPEC_G00307280</name>
</gene>
<accession>A0ACC2FEG3</accession>
<proteinExistence type="predicted"/>
<name>A0ACC2FEG3_DALPE</name>
<evidence type="ECO:0000313" key="2">
    <source>
        <dbReference type="Proteomes" id="UP001157502"/>
    </source>
</evidence>
<evidence type="ECO:0000313" key="1">
    <source>
        <dbReference type="EMBL" id="KAJ7989703.1"/>
    </source>
</evidence>
<sequence>MSSTHLCKMFNLVSKQFVSCSHLSSLPDSGISPLSLGKNSMPYPLAPVVTQMAWLSYRHRNGVSLATPCQRKVLFSHVKKVRLHQVEIP</sequence>
<dbReference type="EMBL" id="CM055756">
    <property type="protein sequence ID" value="KAJ7989703.1"/>
    <property type="molecule type" value="Genomic_DNA"/>
</dbReference>
<comment type="caution">
    <text evidence="1">The sequence shown here is derived from an EMBL/GenBank/DDBJ whole genome shotgun (WGS) entry which is preliminary data.</text>
</comment>
<reference evidence="1" key="1">
    <citation type="submission" date="2021-05" db="EMBL/GenBank/DDBJ databases">
        <authorList>
            <person name="Pan Q."/>
            <person name="Jouanno E."/>
            <person name="Zahm M."/>
            <person name="Klopp C."/>
            <person name="Cabau C."/>
            <person name="Louis A."/>
            <person name="Berthelot C."/>
            <person name="Parey E."/>
            <person name="Roest Crollius H."/>
            <person name="Montfort J."/>
            <person name="Robinson-Rechavi M."/>
            <person name="Bouchez O."/>
            <person name="Lampietro C."/>
            <person name="Lopez Roques C."/>
            <person name="Donnadieu C."/>
            <person name="Postlethwait J."/>
            <person name="Bobe J."/>
            <person name="Dillon D."/>
            <person name="Chandos A."/>
            <person name="von Hippel F."/>
            <person name="Guiguen Y."/>
        </authorList>
    </citation>
    <scope>NUCLEOTIDE SEQUENCE</scope>
    <source>
        <strain evidence="1">YG-Jan2019</strain>
    </source>
</reference>
<organism evidence="1 2">
    <name type="scientific">Dallia pectoralis</name>
    <name type="common">Alaska blackfish</name>
    <dbReference type="NCBI Taxonomy" id="75939"/>
    <lineage>
        <taxon>Eukaryota</taxon>
        <taxon>Metazoa</taxon>
        <taxon>Chordata</taxon>
        <taxon>Craniata</taxon>
        <taxon>Vertebrata</taxon>
        <taxon>Euteleostomi</taxon>
        <taxon>Actinopterygii</taxon>
        <taxon>Neopterygii</taxon>
        <taxon>Teleostei</taxon>
        <taxon>Protacanthopterygii</taxon>
        <taxon>Esociformes</taxon>
        <taxon>Umbridae</taxon>
        <taxon>Dallia</taxon>
    </lineage>
</organism>